<proteinExistence type="predicted"/>
<feature type="signal peptide" evidence="1">
    <location>
        <begin position="1"/>
        <end position="16"/>
    </location>
</feature>
<reference evidence="3" key="1">
    <citation type="submission" date="2021-09" db="EMBL/GenBank/DDBJ databases">
        <authorList>
            <consortium name="AG Swart"/>
            <person name="Singh M."/>
            <person name="Singh A."/>
            <person name="Seah K."/>
            <person name="Emmerich C."/>
        </authorList>
    </citation>
    <scope>NUCLEOTIDE SEQUENCE</scope>
    <source>
        <strain evidence="3">ATCC30299</strain>
    </source>
</reference>
<dbReference type="EMBL" id="CAJZBQ010000005">
    <property type="protein sequence ID" value="CAG9311839.1"/>
    <property type="molecule type" value="Genomic_DNA"/>
</dbReference>
<dbReference type="InterPro" id="IPR052326">
    <property type="entry name" value="Diff-Dev_Assoc_Protein"/>
</dbReference>
<dbReference type="AlphaFoldDB" id="A0AAU9I9W1"/>
<protein>
    <recommendedName>
        <fullName evidence="2">Dickkopf N-terminal cysteine-rich domain-containing protein</fullName>
    </recommendedName>
</protein>
<dbReference type="GO" id="GO:0030178">
    <property type="term" value="P:negative regulation of Wnt signaling pathway"/>
    <property type="evidence" value="ECO:0007669"/>
    <property type="project" value="InterPro"/>
</dbReference>
<keyword evidence="4" id="KW-1185">Reference proteome</keyword>
<dbReference type="Pfam" id="PF04706">
    <property type="entry name" value="Dickkopf_N"/>
    <property type="match status" value="1"/>
</dbReference>
<keyword evidence="1" id="KW-0732">Signal</keyword>
<evidence type="ECO:0000313" key="4">
    <source>
        <dbReference type="Proteomes" id="UP001162131"/>
    </source>
</evidence>
<dbReference type="Proteomes" id="UP001162131">
    <property type="component" value="Unassembled WGS sequence"/>
</dbReference>
<comment type="caution">
    <text evidence="3">The sequence shown here is derived from an EMBL/GenBank/DDBJ whole genome shotgun (WGS) entry which is preliminary data.</text>
</comment>
<dbReference type="PANTHER" id="PTHR33459:SF7">
    <property type="entry name" value="DD-GDCA PROTEIN"/>
    <property type="match status" value="1"/>
</dbReference>
<name>A0AAU9I9W1_9CILI</name>
<feature type="domain" description="Dickkopf N-terminal cysteine-rich" evidence="2">
    <location>
        <begin position="107"/>
        <end position="154"/>
    </location>
</feature>
<feature type="chain" id="PRO_5043414981" description="Dickkopf N-terminal cysteine-rich domain-containing protein" evidence="1">
    <location>
        <begin position="17"/>
        <end position="660"/>
    </location>
</feature>
<sequence>MQHLWWIFILVVEVLSSTKCGKYNCVAGKEETCIRHSKKSGFDVYDLSTCSKEEYCPTDPKKNQKCQAYEPAPNFNYPGELCTYNSDCISGLCEGSTCQGTAVNYPCINPWECNPGLYCDLVENLCLPQLPTGKKCLYHDMCVNSAVCMSSVCTQIFSAPINTTFNDVEVDPSGFNMACETGFAYEKAGIYICTQPPVSNGPLPITCQPDSKCISKDGKYAKNCTCGYNSRGDAFCPLFEGDEYVQTMIQDWIILSTLNDNCNSYNRWSYQCFALLPFTAQQAYYNWASNYTLYFENYWPLIQGNQNNVCIQSIYTSLYWNLVSNSKGISQRCPVYYCTPPNKEWEKDQCIVYAKETNAYAVQEALFINPCSDDKVCEPTRFTNSTCQIYNATLKYPGDFCKSGHECTSGHCKSLSCQGLPANSKCVYVYDCNPGLYCDPSTQTCQAQIEPGKNCSDEYQCQNNYACNLGICTLYYSLPLGAEVDQVDYYGYSSVCNSGFATIPQGEQSYQCAVAPISSQTITPCLPGGVCYDSTNNYQKDCACGYSEYGYSYCPPFEGDSYLQNAISSWKSLAQAKVNCNTFSRKSVNCYMKYSDYLDNFYDYILNFTYYQQYPLLQFNPDCVKSIYTSEYWTLLERKHVDSSAYIAFASLLFAFILTN</sequence>
<dbReference type="InterPro" id="IPR006796">
    <property type="entry name" value="Dickkopf_N"/>
</dbReference>
<evidence type="ECO:0000313" key="3">
    <source>
        <dbReference type="EMBL" id="CAG9311839.1"/>
    </source>
</evidence>
<dbReference type="PANTHER" id="PTHR33459">
    <property type="entry name" value="DD-GDCA PROTEIN"/>
    <property type="match status" value="1"/>
</dbReference>
<accession>A0AAU9I9W1</accession>
<evidence type="ECO:0000256" key="1">
    <source>
        <dbReference type="SAM" id="SignalP"/>
    </source>
</evidence>
<evidence type="ECO:0000259" key="2">
    <source>
        <dbReference type="Pfam" id="PF04706"/>
    </source>
</evidence>
<gene>
    <name evidence="3" type="ORF">BSTOLATCC_MIC5099</name>
</gene>
<dbReference type="GO" id="GO:0005576">
    <property type="term" value="C:extracellular region"/>
    <property type="evidence" value="ECO:0007669"/>
    <property type="project" value="InterPro"/>
</dbReference>
<organism evidence="3 4">
    <name type="scientific">Blepharisma stoltei</name>
    <dbReference type="NCBI Taxonomy" id="1481888"/>
    <lineage>
        <taxon>Eukaryota</taxon>
        <taxon>Sar</taxon>
        <taxon>Alveolata</taxon>
        <taxon>Ciliophora</taxon>
        <taxon>Postciliodesmatophora</taxon>
        <taxon>Heterotrichea</taxon>
        <taxon>Heterotrichida</taxon>
        <taxon>Blepharismidae</taxon>
        <taxon>Blepharisma</taxon>
    </lineage>
</organism>